<keyword evidence="3" id="KW-1185">Reference proteome</keyword>
<protein>
    <submittedName>
        <fullName evidence="2">Uncharacterized protein</fullName>
    </submittedName>
</protein>
<gene>
    <name evidence="2" type="ORF">E2C01_057408</name>
</gene>
<dbReference type="EMBL" id="VSRR010020655">
    <property type="protein sequence ID" value="MPC63311.1"/>
    <property type="molecule type" value="Genomic_DNA"/>
</dbReference>
<feature type="compositionally biased region" description="Polar residues" evidence="1">
    <location>
        <begin position="20"/>
        <end position="41"/>
    </location>
</feature>
<organism evidence="2 3">
    <name type="scientific">Portunus trituberculatus</name>
    <name type="common">Swimming crab</name>
    <name type="synonym">Neptunus trituberculatus</name>
    <dbReference type="NCBI Taxonomy" id="210409"/>
    <lineage>
        <taxon>Eukaryota</taxon>
        <taxon>Metazoa</taxon>
        <taxon>Ecdysozoa</taxon>
        <taxon>Arthropoda</taxon>
        <taxon>Crustacea</taxon>
        <taxon>Multicrustacea</taxon>
        <taxon>Malacostraca</taxon>
        <taxon>Eumalacostraca</taxon>
        <taxon>Eucarida</taxon>
        <taxon>Decapoda</taxon>
        <taxon>Pleocyemata</taxon>
        <taxon>Brachyura</taxon>
        <taxon>Eubrachyura</taxon>
        <taxon>Portunoidea</taxon>
        <taxon>Portunidae</taxon>
        <taxon>Portuninae</taxon>
        <taxon>Portunus</taxon>
    </lineage>
</organism>
<evidence type="ECO:0000313" key="2">
    <source>
        <dbReference type="EMBL" id="MPC63311.1"/>
    </source>
</evidence>
<accession>A0A5B7GST5</accession>
<evidence type="ECO:0000313" key="3">
    <source>
        <dbReference type="Proteomes" id="UP000324222"/>
    </source>
</evidence>
<dbReference type="Proteomes" id="UP000324222">
    <property type="component" value="Unassembled WGS sequence"/>
</dbReference>
<reference evidence="2 3" key="1">
    <citation type="submission" date="2019-05" db="EMBL/GenBank/DDBJ databases">
        <title>Another draft genome of Portunus trituberculatus and its Hox gene families provides insights of decapod evolution.</title>
        <authorList>
            <person name="Jeong J.-H."/>
            <person name="Song I."/>
            <person name="Kim S."/>
            <person name="Choi T."/>
            <person name="Kim D."/>
            <person name="Ryu S."/>
            <person name="Kim W."/>
        </authorList>
    </citation>
    <scope>NUCLEOTIDE SEQUENCE [LARGE SCALE GENOMIC DNA]</scope>
    <source>
        <tissue evidence="2">Muscle</tissue>
    </source>
</reference>
<dbReference type="AlphaFoldDB" id="A0A5B7GST5"/>
<comment type="caution">
    <text evidence="2">The sequence shown here is derived from an EMBL/GenBank/DDBJ whole genome shotgun (WGS) entry which is preliminary data.</text>
</comment>
<evidence type="ECO:0000256" key="1">
    <source>
        <dbReference type="SAM" id="MobiDB-lite"/>
    </source>
</evidence>
<proteinExistence type="predicted"/>
<sequence length="56" mass="6357">MKIMMASSPSQPDIPETKNKGLNQKTISGTPQLKESRSSLFHRQPDSPLPRMLQRH</sequence>
<name>A0A5B7GST5_PORTR</name>
<feature type="region of interest" description="Disordered" evidence="1">
    <location>
        <begin position="1"/>
        <end position="56"/>
    </location>
</feature>